<dbReference type="AlphaFoldDB" id="A0A5C5Z152"/>
<evidence type="ECO:0000313" key="2">
    <source>
        <dbReference type="Proteomes" id="UP000315010"/>
    </source>
</evidence>
<accession>A0A5C5Z152</accession>
<evidence type="ECO:0000313" key="1">
    <source>
        <dbReference type="EMBL" id="TWT81108.1"/>
    </source>
</evidence>
<sequence>MWHTSRGDRTLISSEASLVSLAIDTMIDALLVHLDEEDESIMPPECQSGIAVYDVLTASQRVGLLHDVARYLLTETEKTLSLSAATEAAIAALYIEVRDQLAIEIDLYSENPIEGLQTDSLRWRMLVLAAYLSLNQIPDNEEQTERNQLEFNDISEDDMDSEPFGLPAIDSDDLEHWERLIESLTDAVLWDRDYELAESFLDVDPGVSNQRRRLLGIDNDYFTYVAPDPRPEQVMQLVWDTRDILRSKPR</sequence>
<evidence type="ECO:0008006" key="3">
    <source>
        <dbReference type="Google" id="ProtNLM"/>
    </source>
</evidence>
<keyword evidence="2" id="KW-1185">Reference proteome</keyword>
<dbReference type="RefSeq" id="WP_146396732.1">
    <property type="nucleotide sequence ID" value="NZ_SJPJ01000001.1"/>
</dbReference>
<protein>
    <recommendedName>
        <fullName evidence="3">DUF4272 domain-containing protein</fullName>
    </recommendedName>
</protein>
<organism evidence="1 2">
    <name type="scientific">Novipirellula herctigrandis</name>
    <dbReference type="NCBI Taxonomy" id="2527986"/>
    <lineage>
        <taxon>Bacteria</taxon>
        <taxon>Pseudomonadati</taxon>
        <taxon>Planctomycetota</taxon>
        <taxon>Planctomycetia</taxon>
        <taxon>Pirellulales</taxon>
        <taxon>Pirellulaceae</taxon>
        <taxon>Novipirellula</taxon>
    </lineage>
</organism>
<dbReference type="OrthoDB" id="285182at2"/>
<gene>
    <name evidence="1" type="ORF">CA13_25550</name>
</gene>
<name>A0A5C5Z152_9BACT</name>
<comment type="caution">
    <text evidence="1">The sequence shown here is derived from an EMBL/GenBank/DDBJ whole genome shotgun (WGS) entry which is preliminary data.</text>
</comment>
<dbReference type="EMBL" id="SJPJ01000001">
    <property type="protein sequence ID" value="TWT81108.1"/>
    <property type="molecule type" value="Genomic_DNA"/>
</dbReference>
<proteinExistence type="predicted"/>
<dbReference type="Proteomes" id="UP000315010">
    <property type="component" value="Unassembled WGS sequence"/>
</dbReference>
<reference evidence="1 2" key="1">
    <citation type="submission" date="2019-02" db="EMBL/GenBank/DDBJ databases">
        <title>Deep-cultivation of Planctomycetes and their phenomic and genomic characterization uncovers novel biology.</title>
        <authorList>
            <person name="Wiegand S."/>
            <person name="Jogler M."/>
            <person name="Boedeker C."/>
            <person name="Pinto D."/>
            <person name="Vollmers J."/>
            <person name="Rivas-Marin E."/>
            <person name="Kohn T."/>
            <person name="Peeters S.H."/>
            <person name="Heuer A."/>
            <person name="Rast P."/>
            <person name="Oberbeckmann S."/>
            <person name="Bunk B."/>
            <person name="Jeske O."/>
            <person name="Meyerdierks A."/>
            <person name="Storesund J.E."/>
            <person name="Kallscheuer N."/>
            <person name="Luecker S."/>
            <person name="Lage O.M."/>
            <person name="Pohl T."/>
            <person name="Merkel B.J."/>
            <person name="Hornburger P."/>
            <person name="Mueller R.-W."/>
            <person name="Bruemmer F."/>
            <person name="Labrenz M."/>
            <person name="Spormann A.M."/>
            <person name="Op Den Camp H."/>
            <person name="Overmann J."/>
            <person name="Amann R."/>
            <person name="Jetten M.S.M."/>
            <person name="Mascher T."/>
            <person name="Medema M.H."/>
            <person name="Devos D.P."/>
            <person name="Kaster A.-K."/>
            <person name="Ovreas L."/>
            <person name="Rohde M."/>
            <person name="Galperin M.Y."/>
            <person name="Jogler C."/>
        </authorList>
    </citation>
    <scope>NUCLEOTIDE SEQUENCE [LARGE SCALE GENOMIC DNA]</scope>
    <source>
        <strain evidence="1 2">CA13</strain>
    </source>
</reference>